<keyword evidence="5" id="KW-0138">CF(0)</keyword>
<dbReference type="InterPro" id="IPR036228">
    <property type="entry name" value="ATP_synth_F0_dsu_sf_mt"/>
</dbReference>
<keyword evidence="4 11" id="KW-0813">Transport</keyword>
<dbReference type="Pfam" id="PF05873">
    <property type="entry name" value="Mt_ATP-synt_D"/>
    <property type="match status" value="1"/>
</dbReference>
<evidence type="ECO:0000256" key="8">
    <source>
        <dbReference type="ARBA" id="ARBA00023065"/>
    </source>
</evidence>
<name>A0ABR4MXL6_9FUNG</name>
<dbReference type="PANTHER" id="PTHR12700">
    <property type="entry name" value="ATP SYNTHASE SUBUNIT D, MITOCHONDRIAL"/>
    <property type="match status" value="1"/>
</dbReference>
<keyword evidence="13" id="KW-1185">Reference proteome</keyword>
<organism evidence="12 13">
    <name type="scientific">Polyrhizophydium stewartii</name>
    <dbReference type="NCBI Taxonomy" id="2732419"/>
    <lineage>
        <taxon>Eukaryota</taxon>
        <taxon>Fungi</taxon>
        <taxon>Fungi incertae sedis</taxon>
        <taxon>Chytridiomycota</taxon>
        <taxon>Chytridiomycota incertae sedis</taxon>
        <taxon>Chytridiomycetes</taxon>
        <taxon>Rhizophydiales</taxon>
        <taxon>Rhizophydiales incertae sedis</taxon>
        <taxon>Polyrhizophydium</taxon>
    </lineage>
</organism>
<keyword evidence="7 11" id="KW-0999">Mitochondrion inner membrane</keyword>
<accession>A0ABR4MXL6</accession>
<evidence type="ECO:0000256" key="4">
    <source>
        <dbReference type="ARBA" id="ARBA00022448"/>
    </source>
</evidence>
<comment type="function">
    <text evidence="11">Mitochondrial membrane ATP synthase (F(1)F(0) ATP synthase or Complex V) produces ATP from ADP in the presence of a proton gradient across the membrane which is generated by electron transport complexes of the respiratory chain. F-type ATPases consist of two structural domains, F(1) - containing the extramembraneous catalytic core, and F(0) - containing the membrane proton channel, linked together by a central stalk and a peripheral stalk. During catalysis, ATP synthesis in the catalytic domain of F(1) is coupled via a rotary mechanism of the central stalk subunits to proton translocation.</text>
</comment>
<comment type="similarity">
    <text evidence="2 11">Belongs to the ATPase d subunit family.</text>
</comment>
<keyword evidence="8 11" id="KW-0406">Ion transport</keyword>
<reference evidence="12 13" key="1">
    <citation type="submission" date="2023-09" db="EMBL/GenBank/DDBJ databases">
        <title>Pangenome analysis of Batrachochytrium dendrobatidis and related Chytrids.</title>
        <authorList>
            <person name="Yacoub M.N."/>
            <person name="Stajich J.E."/>
            <person name="James T.Y."/>
        </authorList>
    </citation>
    <scope>NUCLEOTIDE SEQUENCE [LARGE SCALE GENOMIC DNA]</scope>
    <source>
        <strain evidence="12 13">JEL0888</strain>
    </source>
</reference>
<proteinExistence type="inferred from homology"/>
<dbReference type="Gene3D" id="6.10.280.70">
    <property type="match status" value="1"/>
</dbReference>
<keyword evidence="9 11" id="KW-0496">Mitochondrion</keyword>
<evidence type="ECO:0000256" key="3">
    <source>
        <dbReference type="ARBA" id="ARBA00021688"/>
    </source>
</evidence>
<keyword evidence="10 11" id="KW-0472">Membrane</keyword>
<comment type="caution">
    <text evidence="12">The sequence shown here is derived from an EMBL/GenBank/DDBJ whole genome shotgun (WGS) entry which is preliminary data.</text>
</comment>
<dbReference type="Proteomes" id="UP001527925">
    <property type="component" value="Unassembled WGS sequence"/>
</dbReference>
<evidence type="ECO:0000256" key="9">
    <source>
        <dbReference type="ARBA" id="ARBA00023128"/>
    </source>
</evidence>
<dbReference type="InterPro" id="IPR008689">
    <property type="entry name" value="ATP_synth_F0_dsu_mt"/>
</dbReference>
<dbReference type="EMBL" id="JADGIZ020000079">
    <property type="protein sequence ID" value="KAL2912006.1"/>
    <property type="molecule type" value="Genomic_DNA"/>
</dbReference>
<sequence>MSAKAAAATAARIDWTALSAKLKPDTVAAVNAFRRRHADAAKAVRELKDHQVSIDIERYRAVLKNQKVVEEAERALKSFRPATVDLTDQLRVIETHEAKAVAAAQATVSKISTELVELQDMIKNIDTARPLEQLTVDDVAKAYPQLDATVEKMVKRGQWRIPGYYEKFGEFVVGF</sequence>
<comment type="subcellular location">
    <subcellularLocation>
        <location evidence="1 11">Mitochondrion inner membrane</location>
    </subcellularLocation>
</comment>
<keyword evidence="6 11" id="KW-0375">Hydrogen ion transport</keyword>
<evidence type="ECO:0000313" key="12">
    <source>
        <dbReference type="EMBL" id="KAL2912006.1"/>
    </source>
</evidence>
<protein>
    <recommendedName>
        <fullName evidence="3 11">ATP synthase subunit d, mitochondrial</fullName>
    </recommendedName>
</protein>
<evidence type="ECO:0000256" key="11">
    <source>
        <dbReference type="PIRNR" id="PIRNR005514"/>
    </source>
</evidence>
<evidence type="ECO:0000256" key="1">
    <source>
        <dbReference type="ARBA" id="ARBA00004273"/>
    </source>
</evidence>
<evidence type="ECO:0000256" key="2">
    <source>
        <dbReference type="ARBA" id="ARBA00006842"/>
    </source>
</evidence>
<dbReference type="PIRSF" id="PIRSF005514">
    <property type="entry name" value="ATPase_F0_D_mt"/>
    <property type="match status" value="1"/>
</dbReference>
<evidence type="ECO:0000256" key="7">
    <source>
        <dbReference type="ARBA" id="ARBA00022792"/>
    </source>
</evidence>
<evidence type="ECO:0000256" key="5">
    <source>
        <dbReference type="ARBA" id="ARBA00022547"/>
    </source>
</evidence>
<gene>
    <name evidence="12" type="primary">ATP7</name>
    <name evidence="12" type="ORF">HK105_208497</name>
</gene>
<evidence type="ECO:0000256" key="10">
    <source>
        <dbReference type="ARBA" id="ARBA00023136"/>
    </source>
</evidence>
<evidence type="ECO:0000313" key="13">
    <source>
        <dbReference type="Proteomes" id="UP001527925"/>
    </source>
</evidence>
<dbReference type="SUPFAM" id="SSF161065">
    <property type="entry name" value="ATP synthase D chain-like"/>
    <property type="match status" value="1"/>
</dbReference>
<evidence type="ECO:0000256" key="6">
    <source>
        <dbReference type="ARBA" id="ARBA00022781"/>
    </source>
</evidence>